<dbReference type="Gene3D" id="3.40.50.300">
    <property type="entry name" value="P-loop containing nucleotide triphosphate hydrolases"/>
    <property type="match status" value="1"/>
</dbReference>
<dbReference type="PROSITE" id="PS51194">
    <property type="entry name" value="HELICASE_CTER"/>
    <property type="match status" value="1"/>
</dbReference>
<dbReference type="InterPro" id="IPR038718">
    <property type="entry name" value="SNF2-like_sf"/>
</dbReference>
<dbReference type="EMBL" id="WPIN01000002">
    <property type="protein sequence ID" value="MVM29388.1"/>
    <property type="molecule type" value="Genomic_DNA"/>
</dbReference>
<keyword evidence="5" id="KW-1185">Reference proteome</keyword>
<feature type="domain" description="Helicase ATP-binding" evidence="2">
    <location>
        <begin position="260"/>
        <end position="413"/>
    </location>
</feature>
<keyword evidence="4" id="KW-0347">Helicase</keyword>
<dbReference type="SUPFAM" id="SSF52540">
    <property type="entry name" value="P-loop containing nucleoside triphosphate hydrolases"/>
    <property type="match status" value="1"/>
</dbReference>
<protein>
    <submittedName>
        <fullName evidence="4">Helicase</fullName>
    </submittedName>
</protein>
<dbReference type="PANTHER" id="PTHR45766">
    <property type="entry name" value="DNA ANNEALING HELICASE AND ENDONUCLEASE ZRANB3 FAMILY MEMBER"/>
    <property type="match status" value="1"/>
</dbReference>
<evidence type="ECO:0000313" key="4">
    <source>
        <dbReference type="EMBL" id="MVM29388.1"/>
    </source>
</evidence>
<proteinExistence type="predicted"/>
<dbReference type="PANTHER" id="PTHR45766:SF6">
    <property type="entry name" value="SWI_SNF-RELATED MATRIX-ASSOCIATED ACTIN-DEPENDENT REGULATOR OF CHROMATIN SUBFAMILY A-LIKE PROTEIN 1"/>
    <property type="match status" value="1"/>
</dbReference>
<dbReference type="InterPro" id="IPR027417">
    <property type="entry name" value="P-loop_NTPase"/>
</dbReference>
<dbReference type="GO" id="GO:0016787">
    <property type="term" value="F:hydrolase activity"/>
    <property type="evidence" value="ECO:0007669"/>
    <property type="project" value="UniProtKB-KW"/>
</dbReference>
<name>A0A7K1S711_9BACT</name>
<keyword evidence="1" id="KW-0378">Hydrolase</keyword>
<sequence length="1091" mass="126719">MMTKFFTNEGSDTLIDKIQGIFHYRNIHFFDALVGYFRASGYFRIRPFIEKAAEIRILVGINVNNLVLEATKQGVLFEVDVQKSQEDFFKEIKKNIQQAAYSKDVEDGMVQLIKDLVSHKVQIRVHPKQNIHAKVYVFREKDKHDHGYGAVITGSSNLTEAGLERNFEFNVELRENADIEFATQTFDRLWLEGIPISEEFVDRLKKETFLNDDFTPYEVYLKFLIEYFGKSIDFDPNSVTDLPKGFKRLSYQIDAVNDGFNKMERHGGFFLADVVGLGKTIVATIIAKKYYFKNGFPEHRSHTLIVVPPALKDNWRETAESFGLENYEIITNGSLHKITNPEKYDLVIVDEAHKFRSDTADAYNDLQKICKSGARRRLPDGTRTHKKVMLISATPLNNRPEDIANLVYLFQDSKDSTLEIGNLQHFFRQHIEAYRKAQHETDLAKLKETVKRIYDQIRVKVIEPLTVRRTRTDLLIHEQYSKDLAAQGIRFPNVQKPEKLFYQLKPHLEDLYDRTIYYIGGSRSDSLTYNRYRAIGALKPPKKKKYTKADMISSQLAKIMKTMLVKRLDSSFYAFTQSLKRFCNATEAMVTMFDQGRIFIAPNLPVTEFINNEQEEELLDLVLERMEFDATIEICTPDDFQPDFYSGLLHDRQILKELVSAWEALGDEDPKLDTFVYYLRHHLFESINHEGKLVVFSESKETTDYLARRLPQFIDQRILTVDSKTRKDRMPTIRANFDANLPDAQRRHDYDIVISTEVLAEGVNLHRANVIVNYDTPWNSTRLMQRIGRVNRIGSQGDKVHIFNFFPTAQVDSDIDLQKKALMKLQAFHAALGEDSQIYTPDEETSTFGLFDKDLDEERDEKLDYLMKIRAIKEKDLELFKRIKNMPLRARVGRRSRILREATIVFIRNEKRDAFVFVKPDGSIEDLTFLETAKQFEARADEHSIKIHELHHQQVKTSIGHFENALEYEKARDRKVDVTQGPNEKKAITFLDGFLSLSIINETERELIVLTKEAIRKGRFQNLQRDINKLQKTQKTAKLKLVILFDELMKVLNSYPLRKTNEDDVMTTPPLLVIPVNAFSPEIIISESFNA</sequence>
<feature type="domain" description="Helicase C-terminal" evidence="3">
    <location>
        <begin position="671"/>
        <end position="846"/>
    </location>
</feature>
<dbReference type="SMART" id="SM00490">
    <property type="entry name" value="HELICc"/>
    <property type="match status" value="1"/>
</dbReference>
<evidence type="ECO:0000259" key="3">
    <source>
        <dbReference type="PROSITE" id="PS51194"/>
    </source>
</evidence>
<accession>A0A7K1S711</accession>
<organism evidence="4 5">
    <name type="scientific">Spirosoma arboris</name>
    <dbReference type="NCBI Taxonomy" id="2682092"/>
    <lineage>
        <taxon>Bacteria</taxon>
        <taxon>Pseudomonadati</taxon>
        <taxon>Bacteroidota</taxon>
        <taxon>Cytophagia</taxon>
        <taxon>Cytophagales</taxon>
        <taxon>Cytophagaceae</taxon>
        <taxon>Spirosoma</taxon>
    </lineage>
</organism>
<keyword evidence="4" id="KW-0067">ATP-binding</keyword>
<dbReference type="SUPFAM" id="SSF56024">
    <property type="entry name" value="Phospholipase D/nuclease"/>
    <property type="match status" value="1"/>
</dbReference>
<dbReference type="Pfam" id="PF00271">
    <property type="entry name" value="Helicase_C"/>
    <property type="match status" value="1"/>
</dbReference>
<dbReference type="CDD" id="cd09178">
    <property type="entry name" value="PLDc_N_Snf2_like"/>
    <property type="match status" value="1"/>
</dbReference>
<evidence type="ECO:0000313" key="5">
    <source>
        <dbReference type="Proteomes" id="UP000436006"/>
    </source>
</evidence>
<dbReference type="InterPro" id="IPR025202">
    <property type="entry name" value="PLD-like_dom"/>
</dbReference>
<dbReference type="GO" id="GO:0004386">
    <property type="term" value="F:helicase activity"/>
    <property type="evidence" value="ECO:0007669"/>
    <property type="project" value="UniProtKB-KW"/>
</dbReference>
<dbReference type="CDD" id="cd18793">
    <property type="entry name" value="SF2_C_SNF"/>
    <property type="match status" value="1"/>
</dbReference>
<reference evidence="4 5" key="1">
    <citation type="submission" date="2019-12" db="EMBL/GenBank/DDBJ databases">
        <title>Spirosoma sp. HMF4905 genome sequencing and assembly.</title>
        <authorList>
            <person name="Kang H."/>
            <person name="Cha I."/>
            <person name="Kim H."/>
            <person name="Joh K."/>
        </authorList>
    </citation>
    <scope>NUCLEOTIDE SEQUENCE [LARGE SCALE GENOMIC DNA]</scope>
    <source>
        <strain evidence="4 5">HMF4905</strain>
    </source>
</reference>
<gene>
    <name evidence="4" type="ORF">GO755_05035</name>
</gene>
<comment type="caution">
    <text evidence="4">The sequence shown here is derived from an EMBL/GenBank/DDBJ whole genome shotgun (WGS) entry which is preliminary data.</text>
</comment>
<dbReference type="Gene3D" id="3.40.50.10810">
    <property type="entry name" value="Tandem AAA-ATPase domain"/>
    <property type="match status" value="2"/>
</dbReference>
<dbReference type="InterPro" id="IPR049730">
    <property type="entry name" value="SNF2/RAD54-like_C"/>
</dbReference>
<dbReference type="InterPro" id="IPR014001">
    <property type="entry name" value="Helicase_ATP-bd"/>
</dbReference>
<keyword evidence="4" id="KW-0547">Nucleotide-binding</keyword>
<evidence type="ECO:0000256" key="1">
    <source>
        <dbReference type="ARBA" id="ARBA00022801"/>
    </source>
</evidence>
<evidence type="ECO:0000259" key="2">
    <source>
        <dbReference type="PROSITE" id="PS51192"/>
    </source>
</evidence>
<dbReference type="Proteomes" id="UP000436006">
    <property type="component" value="Unassembled WGS sequence"/>
</dbReference>
<dbReference type="Gene3D" id="3.30.870.10">
    <property type="entry name" value="Endonuclease Chain A"/>
    <property type="match status" value="1"/>
</dbReference>
<dbReference type="Pfam" id="PF13091">
    <property type="entry name" value="PLDc_2"/>
    <property type="match status" value="1"/>
</dbReference>
<dbReference type="SMART" id="SM00487">
    <property type="entry name" value="DEXDc"/>
    <property type="match status" value="1"/>
</dbReference>
<dbReference type="AlphaFoldDB" id="A0A7K1S711"/>
<dbReference type="InterPro" id="IPR001650">
    <property type="entry name" value="Helicase_C-like"/>
</dbReference>
<dbReference type="PROSITE" id="PS51192">
    <property type="entry name" value="HELICASE_ATP_BIND_1"/>
    <property type="match status" value="1"/>
</dbReference>